<feature type="signal peptide" evidence="2">
    <location>
        <begin position="1"/>
        <end position="20"/>
    </location>
</feature>
<keyword evidence="2" id="KW-0732">Signal</keyword>
<dbReference type="Proteomes" id="UP000001935">
    <property type="component" value="Chromosome"/>
</dbReference>
<reference evidence="3" key="1">
    <citation type="submission" date="2006-01" db="EMBL/GenBank/DDBJ databases">
        <title>Complete sequence of Anaeromyxobacter dehalogenans 2CP-C.</title>
        <authorList>
            <consortium name="US DOE Joint Genome Institute"/>
            <person name="Copeland A."/>
            <person name="Lucas S."/>
            <person name="Lapidus A."/>
            <person name="Barry K."/>
            <person name="Detter J.C."/>
            <person name="Glavina T."/>
            <person name="Hammon N."/>
            <person name="Israni S."/>
            <person name="Pitluck S."/>
            <person name="Brettin T."/>
            <person name="Bruce D."/>
            <person name="Han C."/>
            <person name="Tapia R."/>
            <person name="Gilna P."/>
            <person name="Kiss H."/>
            <person name="Schmutz J."/>
            <person name="Larimer F."/>
            <person name="Land M."/>
            <person name="Kyrpides N."/>
            <person name="Anderson I."/>
            <person name="Sanford R.A."/>
            <person name="Ritalahti K.M."/>
            <person name="Thomas H.S."/>
            <person name="Kirby J.R."/>
            <person name="Zhulin I.B."/>
            <person name="Loeffler F.E."/>
            <person name="Richardson P."/>
        </authorList>
    </citation>
    <scope>NUCLEOTIDE SEQUENCE</scope>
    <source>
        <strain evidence="3">2CP-C</strain>
    </source>
</reference>
<protein>
    <submittedName>
        <fullName evidence="3">LigA</fullName>
    </submittedName>
</protein>
<gene>
    <name evidence="3" type="ordered locus">Adeh_2595</name>
</gene>
<dbReference type="KEGG" id="ade:Adeh_2595"/>
<evidence type="ECO:0000313" key="4">
    <source>
        <dbReference type="Proteomes" id="UP000001935"/>
    </source>
</evidence>
<evidence type="ECO:0000256" key="2">
    <source>
        <dbReference type="SAM" id="SignalP"/>
    </source>
</evidence>
<proteinExistence type="predicted"/>
<dbReference type="STRING" id="290397.Adeh_2595"/>
<dbReference type="EMBL" id="CP000251">
    <property type="protein sequence ID" value="ABC82365.1"/>
    <property type="molecule type" value="Genomic_DNA"/>
</dbReference>
<feature type="region of interest" description="Disordered" evidence="1">
    <location>
        <begin position="336"/>
        <end position="364"/>
    </location>
</feature>
<dbReference type="SUPFAM" id="SSF55486">
    <property type="entry name" value="Metalloproteases ('zincins'), catalytic domain"/>
    <property type="match status" value="1"/>
</dbReference>
<organism evidence="3 4">
    <name type="scientific">Anaeromyxobacter dehalogenans (strain 2CP-C)</name>
    <dbReference type="NCBI Taxonomy" id="290397"/>
    <lineage>
        <taxon>Bacteria</taxon>
        <taxon>Pseudomonadati</taxon>
        <taxon>Myxococcota</taxon>
        <taxon>Myxococcia</taxon>
        <taxon>Myxococcales</taxon>
        <taxon>Cystobacterineae</taxon>
        <taxon>Anaeromyxobacteraceae</taxon>
        <taxon>Anaeromyxobacter</taxon>
    </lineage>
</organism>
<dbReference type="InterPro" id="IPR024079">
    <property type="entry name" value="MetalloPept_cat_dom_sf"/>
</dbReference>
<name>Q2IL32_ANADE</name>
<dbReference type="HOGENOM" id="CLU_946031_0_0_7"/>
<dbReference type="RefSeq" id="WP_011421647.1">
    <property type="nucleotide sequence ID" value="NC_007760.1"/>
</dbReference>
<dbReference type="GO" id="GO:0008237">
    <property type="term" value="F:metallopeptidase activity"/>
    <property type="evidence" value="ECO:0007669"/>
    <property type="project" value="InterPro"/>
</dbReference>
<feature type="chain" id="PRO_5004210480" evidence="2">
    <location>
        <begin position="21"/>
        <end position="364"/>
    </location>
</feature>
<dbReference type="Gene3D" id="3.40.390.10">
    <property type="entry name" value="Collagenase (Catalytic Domain)"/>
    <property type="match status" value="1"/>
</dbReference>
<evidence type="ECO:0000313" key="3">
    <source>
        <dbReference type="EMBL" id="ABC82365.1"/>
    </source>
</evidence>
<sequence length="364" mass="36820">MSARAIAAALALLAAWPAQAYQRSCATNGGLTVCFYWPDPSAVTWKVNPVRGGDSPSCQPSSAGDPAVQAAQAAFAAWEGATRAGASAPCAHVSLPFGGTTSTAIAQTGMGTSGEHVVAFRKGWCSDLAAARADACYSSASCDNEYDCFDDEGGLGRSVLAITTIIYNPNTGAIQDADTEVADWSGAGAGVTGIGGAPEGWYFTCGSDSTLGQTCGTYGQAGCGYEDLQNTLTHEAGHFIGLAHPCESKAVGSTPACASLPPGSDAVTMYPTAPPKEIQKRTLAADDVEGVCAIYTAAGPVQEISGKKSGGGGGCSAGGGGALGALLLAGAALLPRLRPSTPRRRGRRYARDERDPVQRTTTPA</sequence>
<dbReference type="eggNOG" id="COG5549">
    <property type="taxonomic scope" value="Bacteria"/>
</dbReference>
<dbReference type="AlphaFoldDB" id="Q2IL32"/>
<accession>Q2IL32</accession>
<evidence type="ECO:0000256" key="1">
    <source>
        <dbReference type="SAM" id="MobiDB-lite"/>
    </source>
</evidence>